<dbReference type="KEGG" id="mcob:NCTC10184_00637"/>
<evidence type="ECO:0000256" key="10">
    <source>
        <dbReference type="ARBA" id="ARBA00048954"/>
    </source>
</evidence>
<dbReference type="SUPFAM" id="SSF52540">
    <property type="entry name" value="P-loop containing nucleoside triphosphate hydrolases"/>
    <property type="match status" value="1"/>
</dbReference>
<dbReference type="AlphaFoldDB" id="A0A449BBH1"/>
<evidence type="ECO:0000256" key="6">
    <source>
        <dbReference type="ARBA" id="ARBA00022840"/>
    </source>
</evidence>
<dbReference type="GO" id="GO:0016887">
    <property type="term" value="F:ATP hydrolysis activity"/>
    <property type="evidence" value="ECO:0007669"/>
    <property type="project" value="RHEA"/>
</dbReference>
<comment type="catalytic activity">
    <reaction evidence="10">
        <text>ATP + H2O = ADP + phosphate + H(+)</text>
        <dbReference type="Rhea" id="RHEA:13065"/>
        <dbReference type="ChEBI" id="CHEBI:15377"/>
        <dbReference type="ChEBI" id="CHEBI:15378"/>
        <dbReference type="ChEBI" id="CHEBI:30616"/>
        <dbReference type="ChEBI" id="CHEBI:43474"/>
        <dbReference type="ChEBI" id="CHEBI:456216"/>
        <dbReference type="EC" id="5.6.2.3"/>
    </reaction>
</comment>
<keyword evidence="3" id="KW-0547">Nucleotide-binding</keyword>
<dbReference type="Pfam" id="PF00772">
    <property type="entry name" value="DnaB"/>
    <property type="match status" value="1"/>
</dbReference>
<keyword evidence="6" id="KW-0067">ATP-binding</keyword>
<keyword evidence="7" id="KW-0238">DNA-binding</keyword>
<gene>
    <name evidence="12" type="primary">dnaB_5</name>
    <name evidence="12" type="ORF">NCTC10184_00637</name>
</gene>
<dbReference type="GO" id="GO:0043139">
    <property type="term" value="F:5'-3' DNA helicase activity"/>
    <property type="evidence" value="ECO:0007669"/>
    <property type="project" value="UniProtKB-EC"/>
</dbReference>
<keyword evidence="13" id="KW-1185">Reference proteome</keyword>
<dbReference type="EMBL" id="LR215043">
    <property type="protein sequence ID" value="VEU78393.1"/>
    <property type="molecule type" value="Genomic_DNA"/>
</dbReference>
<protein>
    <recommendedName>
        <fullName evidence="9">DNA 5'-3' helicase</fullName>
        <ecNumber evidence="9">5.6.2.3</ecNumber>
    </recommendedName>
</protein>
<reference evidence="12 13" key="1">
    <citation type="submission" date="2019-01" db="EMBL/GenBank/DDBJ databases">
        <authorList>
            <consortium name="Pathogen Informatics"/>
        </authorList>
    </citation>
    <scope>NUCLEOTIDE SEQUENCE [LARGE SCALE GENOMIC DNA]</scope>
    <source>
        <strain evidence="12 13">NCTC10184</strain>
    </source>
</reference>
<evidence type="ECO:0000256" key="9">
    <source>
        <dbReference type="ARBA" id="ARBA00044969"/>
    </source>
</evidence>
<dbReference type="GO" id="GO:0006260">
    <property type="term" value="P:DNA replication"/>
    <property type="evidence" value="ECO:0007669"/>
    <property type="project" value="UniProtKB-KW"/>
</dbReference>
<dbReference type="GO" id="GO:0005524">
    <property type="term" value="F:ATP binding"/>
    <property type="evidence" value="ECO:0007669"/>
    <property type="project" value="UniProtKB-KW"/>
</dbReference>
<evidence type="ECO:0000256" key="1">
    <source>
        <dbReference type="ARBA" id="ARBA00008428"/>
    </source>
</evidence>
<proteinExistence type="inferred from homology"/>
<dbReference type="EC" id="5.6.2.3" evidence="9"/>
<evidence type="ECO:0000256" key="2">
    <source>
        <dbReference type="ARBA" id="ARBA00022705"/>
    </source>
</evidence>
<name>A0A449BBH1_9BACT</name>
<dbReference type="InterPro" id="IPR036185">
    <property type="entry name" value="DNA_heli_DnaB-like_N_sf"/>
</dbReference>
<dbReference type="SUPFAM" id="SSF48024">
    <property type="entry name" value="N-terminal domain of DnaB helicase"/>
    <property type="match status" value="1"/>
</dbReference>
<organism evidence="12 13">
    <name type="scientific">Mycoplasmopsis columbinasalis</name>
    <dbReference type="NCBI Taxonomy" id="114880"/>
    <lineage>
        <taxon>Bacteria</taxon>
        <taxon>Bacillati</taxon>
        <taxon>Mycoplasmatota</taxon>
        <taxon>Mycoplasmoidales</taxon>
        <taxon>Metamycoplasmataceae</taxon>
        <taxon>Mycoplasmopsis</taxon>
    </lineage>
</organism>
<dbReference type="PROSITE" id="PS51199">
    <property type="entry name" value="SF4_HELICASE"/>
    <property type="match status" value="1"/>
</dbReference>
<evidence type="ECO:0000256" key="5">
    <source>
        <dbReference type="ARBA" id="ARBA00022806"/>
    </source>
</evidence>
<evidence type="ECO:0000259" key="11">
    <source>
        <dbReference type="PROSITE" id="PS51199"/>
    </source>
</evidence>
<dbReference type="PANTHER" id="PTHR30153:SF2">
    <property type="entry name" value="REPLICATIVE DNA HELICASE"/>
    <property type="match status" value="1"/>
</dbReference>
<keyword evidence="8" id="KW-0413">Isomerase</keyword>
<dbReference type="OrthoDB" id="9773982at2"/>
<keyword evidence="5 12" id="KW-0347">Helicase</keyword>
<keyword evidence="4 12" id="KW-0378">Hydrolase</keyword>
<comment type="similarity">
    <text evidence="1">Belongs to the helicase family. DnaB subfamily.</text>
</comment>
<accession>A0A449BBH1</accession>
<dbReference type="GO" id="GO:0003677">
    <property type="term" value="F:DNA binding"/>
    <property type="evidence" value="ECO:0007669"/>
    <property type="project" value="UniProtKB-KW"/>
</dbReference>
<feature type="domain" description="SF4 helicase" evidence="11">
    <location>
        <begin position="184"/>
        <end position="457"/>
    </location>
</feature>
<keyword evidence="2" id="KW-0235">DNA replication</keyword>
<evidence type="ECO:0000256" key="3">
    <source>
        <dbReference type="ARBA" id="ARBA00022741"/>
    </source>
</evidence>
<evidence type="ECO:0000256" key="7">
    <source>
        <dbReference type="ARBA" id="ARBA00023125"/>
    </source>
</evidence>
<dbReference type="Proteomes" id="UP000290876">
    <property type="component" value="Chromosome"/>
</dbReference>
<dbReference type="RefSeq" id="WP_129623216.1">
    <property type="nucleotide sequence ID" value="NZ_LR215043.1"/>
</dbReference>
<dbReference type="InterPro" id="IPR007694">
    <property type="entry name" value="DNA_helicase_DnaB-like_C"/>
</dbReference>
<dbReference type="InterPro" id="IPR007693">
    <property type="entry name" value="DNA_helicase_DnaB-like_N"/>
</dbReference>
<dbReference type="InterPro" id="IPR027417">
    <property type="entry name" value="P-loop_NTPase"/>
</dbReference>
<evidence type="ECO:0000256" key="8">
    <source>
        <dbReference type="ARBA" id="ARBA00023235"/>
    </source>
</evidence>
<dbReference type="PANTHER" id="PTHR30153">
    <property type="entry name" value="REPLICATIVE DNA HELICASE DNAB"/>
    <property type="match status" value="1"/>
</dbReference>
<dbReference type="GO" id="GO:0005829">
    <property type="term" value="C:cytosol"/>
    <property type="evidence" value="ECO:0007669"/>
    <property type="project" value="TreeGrafter"/>
</dbReference>
<evidence type="ECO:0000313" key="12">
    <source>
        <dbReference type="EMBL" id="VEU78393.1"/>
    </source>
</evidence>
<dbReference type="Gene3D" id="3.40.50.300">
    <property type="entry name" value="P-loop containing nucleotide triphosphate hydrolases"/>
    <property type="match status" value="1"/>
</dbReference>
<evidence type="ECO:0000313" key="13">
    <source>
        <dbReference type="Proteomes" id="UP000290876"/>
    </source>
</evidence>
<evidence type="ECO:0000256" key="4">
    <source>
        <dbReference type="ARBA" id="ARBA00022801"/>
    </source>
</evidence>
<dbReference type="Pfam" id="PF03796">
    <property type="entry name" value="DnaB_C"/>
    <property type="match status" value="1"/>
</dbReference>
<sequence length="457" mass="51877">MASLRPKTRTLSSPTPPPFTKTEANAAQIQILAQLVQNWRWTKTKIFTLLSENDFSDPLCRELFGVFKQIMDANLKINSSIITEFLQRSNKPEAKFAPLLQIIENAHALSGNVDYDLQALFENELTLAFEETYQHFLANTTSLDFDQAHKKFSALWNRLQQLQNKMTKTQMELSAELKTFKENLNTAQEPLLTGFSLFDAYNQGLAKGSLIVLGARPGVGKTAFALNLIAAVAHKAKGRLKRPLNVLLISLEMHRKEIMARLFAHLAQIPITNFSEQTWKNTAENKARMEFALNFINLNLNLLIAEQSLHEQSDIDAFVKFIPLINLKHPLDLVIVDHLQHLHYPNETLRTYEVGKAVDTFKQIAKENQIPIILLSQLNRESVQEQTLPTLKHLKDSASIEAAADQFILLSKSKHKLSNGNFVDICFFNMAKNRANALTDSYMVFNGETLTFKELKK</sequence>